<dbReference type="Proteomes" id="UP000664132">
    <property type="component" value="Unassembled WGS sequence"/>
</dbReference>
<dbReference type="GO" id="GO:0000140">
    <property type="term" value="F:acylglycerone-phosphate reductase (NADP+) activity"/>
    <property type="evidence" value="ECO:0007669"/>
    <property type="project" value="TreeGrafter"/>
</dbReference>
<dbReference type="AlphaFoldDB" id="A0A8H7T962"/>
<evidence type="ECO:0008006" key="8">
    <source>
        <dbReference type="Google" id="ProtNLM"/>
    </source>
</evidence>
<dbReference type="EMBL" id="JAFJYH010000258">
    <property type="protein sequence ID" value="KAG4414576.1"/>
    <property type="molecule type" value="Genomic_DNA"/>
</dbReference>
<dbReference type="GO" id="GO:0005783">
    <property type="term" value="C:endoplasmic reticulum"/>
    <property type="evidence" value="ECO:0007669"/>
    <property type="project" value="TreeGrafter"/>
</dbReference>
<evidence type="ECO:0000256" key="5">
    <source>
        <dbReference type="SAM" id="MobiDB-lite"/>
    </source>
</evidence>
<dbReference type="InterPro" id="IPR036291">
    <property type="entry name" value="NAD(P)-bd_dom_sf"/>
</dbReference>
<dbReference type="PRINTS" id="PR00080">
    <property type="entry name" value="SDRFAMILY"/>
</dbReference>
<sequence>MANQSLLRCSLLLAQHIHLDGRAEPLTHPPYLGIYVFATARSISSLAYLKDLPNITLLALDVTSPKSIASALEIVKSHTTSNTNTPAKRLKCLINNAGLGLVSPVLNGTTITSSERSIFETNVWGPLALIRTFTPLMKSSGDGSMIVNITSGAAIVPLVWSGVYAASKAAMLMLSETMRLELEPLGVGVQSVVLGIVRTRFHANLKAKSMSGEGEGGKGVEGDGEAGKDQERFQLAEGSYYEGMRDVLRDEASGKIQDESVMSAGEAGRRIVRDVVRGRKGRTFVGTKAGILSIVGFLPQWLVDSIVMKMGQLDKFVKADV</sequence>
<protein>
    <recommendedName>
        <fullName evidence="8">NAD(P)-binding protein</fullName>
    </recommendedName>
</protein>
<dbReference type="PROSITE" id="PS00061">
    <property type="entry name" value="ADH_SHORT"/>
    <property type="match status" value="1"/>
</dbReference>
<gene>
    <name evidence="6" type="ORF">IFR04_012274</name>
</gene>
<dbReference type="PANTHER" id="PTHR44169:SF6">
    <property type="entry name" value="NADPH-DEPENDENT 1-ACYLDIHYDROXYACETONE PHOSPHATE REDUCTASE"/>
    <property type="match status" value="1"/>
</dbReference>
<name>A0A8H7T962_9HELO</name>
<accession>A0A8H7T962</accession>
<dbReference type="InterPro" id="IPR020904">
    <property type="entry name" value="Sc_DH/Rdtase_CS"/>
</dbReference>
<keyword evidence="2" id="KW-0521">NADP</keyword>
<keyword evidence="3" id="KW-0560">Oxidoreductase</keyword>
<reference evidence="6" key="1">
    <citation type="submission" date="2021-02" db="EMBL/GenBank/DDBJ databases">
        <title>Genome sequence Cadophora malorum strain M34.</title>
        <authorList>
            <person name="Stefanovic E."/>
            <person name="Vu D."/>
            <person name="Scully C."/>
            <person name="Dijksterhuis J."/>
            <person name="Roader J."/>
            <person name="Houbraken J."/>
        </authorList>
    </citation>
    <scope>NUCLEOTIDE SEQUENCE</scope>
    <source>
        <strain evidence="6">M34</strain>
    </source>
</reference>
<dbReference type="Pfam" id="PF00106">
    <property type="entry name" value="adh_short"/>
    <property type="match status" value="1"/>
</dbReference>
<proteinExistence type="inferred from homology"/>
<dbReference type="GO" id="GO:0005811">
    <property type="term" value="C:lipid droplet"/>
    <property type="evidence" value="ECO:0007669"/>
    <property type="project" value="TreeGrafter"/>
</dbReference>
<organism evidence="6 7">
    <name type="scientific">Cadophora malorum</name>
    <dbReference type="NCBI Taxonomy" id="108018"/>
    <lineage>
        <taxon>Eukaryota</taxon>
        <taxon>Fungi</taxon>
        <taxon>Dikarya</taxon>
        <taxon>Ascomycota</taxon>
        <taxon>Pezizomycotina</taxon>
        <taxon>Leotiomycetes</taxon>
        <taxon>Helotiales</taxon>
        <taxon>Ploettnerulaceae</taxon>
        <taxon>Cadophora</taxon>
    </lineage>
</organism>
<dbReference type="Gene3D" id="3.40.50.720">
    <property type="entry name" value="NAD(P)-binding Rossmann-like Domain"/>
    <property type="match status" value="1"/>
</dbReference>
<dbReference type="GO" id="GO:0019433">
    <property type="term" value="P:triglyceride catabolic process"/>
    <property type="evidence" value="ECO:0007669"/>
    <property type="project" value="TreeGrafter"/>
</dbReference>
<keyword evidence="7" id="KW-1185">Reference proteome</keyword>
<evidence type="ECO:0000256" key="2">
    <source>
        <dbReference type="ARBA" id="ARBA00022857"/>
    </source>
</evidence>
<dbReference type="InterPro" id="IPR002347">
    <property type="entry name" value="SDR_fam"/>
</dbReference>
<dbReference type="PRINTS" id="PR00081">
    <property type="entry name" value="GDHRDH"/>
</dbReference>
<comment type="caution">
    <text evidence="6">The sequence shown here is derived from an EMBL/GenBank/DDBJ whole genome shotgun (WGS) entry which is preliminary data.</text>
</comment>
<dbReference type="GO" id="GO:0006654">
    <property type="term" value="P:phosphatidic acid biosynthetic process"/>
    <property type="evidence" value="ECO:0007669"/>
    <property type="project" value="TreeGrafter"/>
</dbReference>
<dbReference type="GO" id="GO:0004806">
    <property type="term" value="F:triacylglycerol lipase activity"/>
    <property type="evidence" value="ECO:0007669"/>
    <property type="project" value="TreeGrafter"/>
</dbReference>
<evidence type="ECO:0000256" key="3">
    <source>
        <dbReference type="ARBA" id="ARBA00023002"/>
    </source>
</evidence>
<evidence type="ECO:0000256" key="4">
    <source>
        <dbReference type="RuleBase" id="RU000363"/>
    </source>
</evidence>
<feature type="region of interest" description="Disordered" evidence="5">
    <location>
        <begin position="209"/>
        <end position="228"/>
    </location>
</feature>
<dbReference type="PANTHER" id="PTHR44169">
    <property type="entry name" value="NADPH-DEPENDENT 1-ACYLDIHYDROXYACETONE PHOSPHATE REDUCTASE"/>
    <property type="match status" value="1"/>
</dbReference>
<evidence type="ECO:0000313" key="7">
    <source>
        <dbReference type="Proteomes" id="UP000664132"/>
    </source>
</evidence>
<feature type="compositionally biased region" description="Basic and acidic residues" evidence="5">
    <location>
        <begin position="215"/>
        <end position="228"/>
    </location>
</feature>
<comment type="similarity">
    <text evidence="1 4">Belongs to the short-chain dehydrogenases/reductases (SDR) family.</text>
</comment>
<dbReference type="OrthoDB" id="2102561at2759"/>
<evidence type="ECO:0000256" key="1">
    <source>
        <dbReference type="ARBA" id="ARBA00006484"/>
    </source>
</evidence>
<evidence type="ECO:0000313" key="6">
    <source>
        <dbReference type="EMBL" id="KAG4414576.1"/>
    </source>
</evidence>
<dbReference type="SUPFAM" id="SSF51735">
    <property type="entry name" value="NAD(P)-binding Rossmann-fold domains"/>
    <property type="match status" value="1"/>
</dbReference>